<comment type="similarity">
    <text evidence="1">Belongs to the ComF/GntX family.</text>
</comment>
<dbReference type="EMBL" id="JACOPS010000004">
    <property type="protein sequence ID" value="MBC5728787.1"/>
    <property type="molecule type" value="Genomic_DNA"/>
</dbReference>
<evidence type="ECO:0000313" key="4">
    <source>
        <dbReference type="Proteomes" id="UP000636755"/>
    </source>
</evidence>
<dbReference type="InterPro" id="IPR029057">
    <property type="entry name" value="PRTase-like"/>
</dbReference>
<evidence type="ECO:0000259" key="2">
    <source>
        <dbReference type="Pfam" id="PF00156"/>
    </source>
</evidence>
<dbReference type="PANTHER" id="PTHR47505">
    <property type="entry name" value="DNA UTILIZATION PROTEIN YHGH"/>
    <property type="match status" value="1"/>
</dbReference>
<gene>
    <name evidence="3" type="ORF">H8R91_09715</name>
</gene>
<sequence>MNSYIKRAMLFLQDIIFTVKCPYCEKVIDRNDYACKECKSKFPQKGYETYAVGGYKTIAPFKYDGIFASGVKNFKFYENPSYSRQLAIPLANEIIAKYGVGCFDIITAVPMYYKNMRERGYNQSELLAKECAEIFNIPYAELVEKHKKNKAQHTLKGKERESNVQGVYRVIDSQAVADKNILIIDDIITTGNTLGECCKVLKKAGCKNICCAALCAAIV</sequence>
<dbReference type="PANTHER" id="PTHR47505:SF1">
    <property type="entry name" value="DNA UTILIZATION PROTEIN YHGH"/>
    <property type="match status" value="1"/>
</dbReference>
<dbReference type="RefSeq" id="WP_186935857.1">
    <property type="nucleotide sequence ID" value="NZ_JACOPS010000004.1"/>
</dbReference>
<comment type="caution">
    <text evidence="3">The sequence shown here is derived from an EMBL/GenBank/DDBJ whole genome shotgun (WGS) entry which is preliminary data.</text>
</comment>
<organism evidence="3 4">
    <name type="scientific">Ruminococcus intestinalis</name>
    <dbReference type="NCBI Taxonomy" id="2763066"/>
    <lineage>
        <taxon>Bacteria</taxon>
        <taxon>Bacillati</taxon>
        <taxon>Bacillota</taxon>
        <taxon>Clostridia</taxon>
        <taxon>Eubacteriales</taxon>
        <taxon>Oscillospiraceae</taxon>
        <taxon>Ruminococcus</taxon>
    </lineage>
</organism>
<reference evidence="3 4" key="1">
    <citation type="submission" date="2020-08" db="EMBL/GenBank/DDBJ databases">
        <title>Genome public.</title>
        <authorList>
            <person name="Liu C."/>
            <person name="Sun Q."/>
        </authorList>
    </citation>
    <scope>NUCLEOTIDE SEQUENCE [LARGE SCALE GENOMIC DNA]</scope>
    <source>
        <strain evidence="3 4">NSJ-71</strain>
    </source>
</reference>
<keyword evidence="4" id="KW-1185">Reference proteome</keyword>
<dbReference type="InterPro" id="IPR000836">
    <property type="entry name" value="PRTase_dom"/>
</dbReference>
<accession>A0ABR7HMS6</accession>
<dbReference type="SUPFAM" id="SSF53271">
    <property type="entry name" value="PRTase-like"/>
    <property type="match status" value="1"/>
</dbReference>
<dbReference type="Pfam" id="PF00156">
    <property type="entry name" value="Pribosyltran"/>
    <property type="match status" value="1"/>
</dbReference>
<dbReference type="Gene3D" id="3.40.50.2020">
    <property type="match status" value="1"/>
</dbReference>
<protein>
    <submittedName>
        <fullName evidence="3">ComF family protein</fullName>
    </submittedName>
</protein>
<dbReference type="InterPro" id="IPR051910">
    <property type="entry name" value="ComF/GntX_DNA_util-trans"/>
</dbReference>
<name>A0ABR7HMS6_9FIRM</name>
<feature type="domain" description="Phosphoribosyltransferase" evidence="2">
    <location>
        <begin position="124"/>
        <end position="216"/>
    </location>
</feature>
<evidence type="ECO:0000313" key="3">
    <source>
        <dbReference type="EMBL" id="MBC5728787.1"/>
    </source>
</evidence>
<dbReference type="Proteomes" id="UP000636755">
    <property type="component" value="Unassembled WGS sequence"/>
</dbReference>
<proteinExistence type="inferred from homology"/>
<evidence type="ECO:0000256" key="1">
    <source>
        <dbReference type="ARBA" id="ARBA00008007"/>
    </source>
</evidence>